<accession>A0A8S3KB13</accession>
<evidence type="ECO:0000313" key="1">
    <source>
        <dbReference type="EMBL" id="CAF5226862.1"/>
    </source>
</evidence>
<dbReference type="EMBL" id="CAJOBJ010379430">
    <property type="protein sequence ID" value="CAF5226862.1"/>
    <property type="molecule type" value="Genomic_DNA"/>
</dbReference>
<dbReference type="AlphaFoldDB" id="A0A8S3KB13"/>
<protein>
    <submittedName>
        <fullName evidence="1">Uncharacterized protein</fullName>
    </submittedName>
</protein>
<reference evidence="1" key="1">
    <citation type="submission" date="2021-02" db="EMBL/GenBank/DDBJ databases">
        <authorList>
            <person name="Nowell W R."/>
        </authorList>
    </citation>
    <scope>NUCLEOTIDE SEQUENCE</scope>
</reference>
<feature type="non-terminal residue" evidence="1">
    <location>
        <position position="1"/>
    </location>
</feature>
<gene>
    <name evidence="1" type="ORF">GIL414_LOCUS87340</name>
</gene>
<evidence type="ECO:0000313" key="2">
    <source>
        <dbReference type="Proteomes" id="UP000681720"/>
    </source>
</evidence>
<proteinExistence type="predicted"/>
<comment type="caution">
    <text evidence="1">The sequence shown here is derived from an EMBL/GenBank/DDBJ whole genome shotgun (WGS) entry which is preliminary data.</text>
</comment>
<organism evidence="1 2">
    <name type="scientific">Rotaria magnacalcarata</name>
    <dbReference type="NCBI Taxonomy" id="392030"/>
    <lineage>
        <taxon>Eukaryota</taxon>
        <taxon>Metazoa</taxon>
        <taxon>Spiralia</taxon>
        <taxon>Gnathifera</taxon>
        <taxon>Rotifera</taxon>
        <taxon>Eurotatoria</taxon>
        <taxon>Bdelloidea</taxon>
        <taxon>Philodinida</taxon>
        <taxon>Philodinidae</taxon>
        <taxon>Rotaria</taxon>
    </lineage>
</organism>
<sequence>KKAHGSKHLGTQISYWIDLQTIMNTHPVNPPTVATINEIKWLDNRLDPYRTMLDQQIVLNAANLNSFNHSNVKVISFHILIQLANRYIMETLYSL</sequence>
<dbReference type="Proteomes" id="UP000681720">
    <property type="component" value="Unassembled WGS sequence"/>
</dbReference>
<name>A0A8S3KB13_9BILA</name>